<feature type="transmembrane region" description="Helical" evidence="2">
    <location>
        <begin position="156"/>
        <end position="175"/>
    </location>
</feature>
<keyword evidence="5" id="KW-1185">Reference proteome</keyword>
<evidence type="ECO:0000313" key="5">
    <source>
        <dbReference type="Proteomes" id="UP000559027"/>
    </source>
</evidence>
<dbReference type="AlphaFoldDB" id="A0A8H5FUK2"/>
<keyword evidence="2" id="KW-1133">Transmembrane helix</keyword>
<evidence type="ECO:0000313" key="4">
    <source>
        <dbReference type="EMBL" id="KAF5349559.1"/>
    </source>
</evidence>
<feature type="region of interest" description="Disordered" evidence="1">
    <location>
        <begin position="290"/>
        <end position="312"/>
    </location>
</feature>
<gene>
    <name evidence="4" type="ORF">D9756_008807</name>
</gene>
<reference evidence="4 5" key="1">
    <citation type="journal article" date="2020" name="ISME J.">
        <title>Uncovering the hidden diversity of litter-decomposition mechanisms in mushroom-forming fungi.</title>
        <authorList>
            <person name="Floudas D."/>
            <person name="Bentzer J."/>
            <person name="Ahren D."/>
            <person name="Johansson T."/>
            <person name="Persson P."/>
            <person name="Tunlid A."/>
        </authorList>
    </citation>
    <scope>NUCLEOTIDE SEQUENCE [LARGE SCALE GENOMIC DNA]</scope>
    <source>
        <strain evidence="4 5">CBS 146.42</strain>
    </source>
</reference>
<keyword evidence="2" id="KW-0472">Membrane</keyword>
<proteinExistence type="predicted"/>
<dbReference type="Pfam" id="PF20151">
    <property type="entry name" value="DUF6533"/>
    <property type="match status" value="1"/>
</dbReference>
<feature type="transmembrane region" description="Helical" evidence="2">
    <location>
        <begin position="6"/>
        <end position="31"/>
    </location>
</feature>
<organism evidence="4 5">
    <name type="scientific">Leucocoprinus leucothites</name>
    <dbReference type="NCBI Taxonomy" id="201217"/>
    <lineage>
        <taxon>Eukaryota</taxon>
        <taxon>Fungi</taxon>
        <taxon>Dikarya</taxon>
        <taxon>Basidiomycota</taxon>
        <taxon>Agaricomycotina</taxon>
        <taxon>Agaricomycetes</taxon>
        <taxon>Agaricomycetidae</taxon>
        <taxon>Agaricales</taxon>
        <taxon>Agaricineae</taxon>
        <taxon>Agaricaceae</taxon>
        <taxon>Leucocoprinus</taxon>
    </lineage>
</organism>
<feature type="transmembrane region" description="Helical" evidence="2">
    <location>
        <begin position="82"/>
        <end position="102"/>
    </location>
</feature>
<protein>
    <recommendedName>
        <fullName evidence="3">DUF6533 domain-containing protein</fullName>
    </recommendedName>
</protein>
<evidence type="ECO:0000256" key="2">
    <source>
        <dbReference type="SAM" id="Phobius"/>
    </source>
</evidence>
<feature type="transmembrane region" description="Helical" evidence="2">
    <location>
        <begin position="232"/>
        <end position="250"/>
    </location>
</feature>
<evidence type="ECO:0000256" key="1">
    <source>
        <dbReference type="SAM" id="MobiDB-lite"/>
    </source>
</evidence>
<dbReference type="InterPro" id="IPR045340">
    <property type="entry name" value="DUF6533"/>
</dbReference>
<feature type="transmembrane region" description="Helical" evidence="2">
    <location>
        <begin position="43"/>
        <end position="62"/>
    </location>
</feature>
<keyword evidence="2" id="KW-0812">Transmembrane</keyword>
<sequence>MDPVFTITYVCCAIYIWGWISDLGAEYNFIWSHSLRDIRTAQVLYLLTRCSALLCHGVNLALLHSQEKHPASMSTAACRHRLFFIVATMGANFALLLANLMLRVYALYKLDSRILFTLAFLLVFKVANILVCWLFLIPRLTFNAACGPTNARLSRIGIFMGIELLIQGVPVYLTLMRGAKIERETRARRIVALLAYLRRDGVFSWTALTMLSTSFMSIAFYTQNIPDVLMRIGYPIFITFMSSMGCHLILHMGRLDLETTSEPSGQVPASFELDILESAWDAQSIDDIASHSLPDDATDEQSGSAQRELEET</sequence>
<feature type="transmembrane region" description="Helical" evidence="2">
    <location>
        <begin position="196"/>
        <end position="220"/>
    </location>
</feature>
<dbReference type="EMBL" id="JAACJO010000016">
    <property type="protein sequence ID" value="KAF5349559.1"/>
    <property type="molecule type" value="Genomic_DNA"/>
</dbReference>
<dbReference type="Proteomes" id="UP000559027">
    <property type="component" value="Unassembled WGS sequence"/>
</dbReference>
<dbReference type="OrthoDB" id="10462187at2759"/>
<feature type="transmembrane region" description="Helical" evidence="2">
    <location>
        <begin position="114"/>
        <end position="136"/>
    </location>
</feature>
<evidence type="ECO:0000259" key="3">
    <source>
        <dbReference type="Pfam" id="PF20151"/>
    </source>
</evidence>
<name>A0A8H5FUK2_9AGAR</name>
<feature type="domain" description="DUF6533" evidence="3">
    <location>
        <begin position="10"/>
        <end position="54"/>
    </location>
</feature>
<comment type="caution">
    <text evidence="4">The sequence shown here is derived from an EMBL/GenBank/DDBJ whole genome shotgun (WGS) entry which is preliminary data.</text>
</comment>
<accession>A0A8H5FUK2</accession>